<dbReference type="InterPro" id="IPR001943">
    <property type="entry name" value="UVR_dom"/>
</dbReference>
<dbReference type="OrthoDB" id="9804933at2"/>
<comment type="similarity">
    <text evidence="6">Belongs to the UvrC family.</text>
</comment>
<organism evidence="10 11">
    <name type="scientific">Kytococcus aerolatus</name>
    <dbReference type="NCBI Taxonomy" id="592308"/>
    <lineage>
        <taxon>Bacteria</taxon>
        <taxon>Bacillati</taxon>
        <taxon>Actinomycetota</taxon>
        <taxon>Actinomycetes</taxon>
        <taxon>Micrococcales</taxon>
        <taxon>Kytococcaceae</taxon>
        <taxon>Kytococcus</taxon>
    </lineage>
</organism>
<name>A0A212T0U6_9MICO</name>
<dbReference type="GO" id="GO:0009381">
    <property type="term" value="F:excinuclease ABC activity"/>
    <property type="evidence" value="ECO:0007669"/>
    <property type="project" value="UniProtKB-UniRule"/>
</dbReference>
<dbReference type="InterPro" id="IPR001162">
    <property type="entry name" value="UvrC_RNase_H_dom"/>
</dbReference>
<dbReference type="PROSITE" id="PS50164">
    <property type="entry name" value="GIY_YIG"/>
    <property type="match status" value="1"/>
</dbReference>
<dbReference type="Pfam" id="PF08459">
    <property type="entry name" value="UvrC_RNaseH_dom"/>
    <property type="match status" value="1"/>
</dbReference>
<dbReference type="InterPro" id="IPR038476">
    <property type="entry name" value="UvrC_RNase_H_dom_sf"/>
</dbReference>
<dbReference type="PANTHER" id="PTHR30562">
    <property type="entry name" value="UVRC/OXIDOREDUCTASE"/>
    <property type="match status" value="1"/>
</dbReference>
<protein>
    <recommendedName>
        <fullName evidence="6">UvrABC system protein C</fullName>
        <shortName evidence="6">Protein UvrC</shortName>
    </recommendedName>
    <alternativeName>
        <fullName evidence="6">Excinuclease ABC subunit C</fullName>
    </alternativeName>
</protein>
<proteinExistence type="inferred from homology"/>
<evidence type="ECO:0000256" key="5">
    <source>
        <dbReference type="ARBA" id="ARBA00023204"/>
    </source>
</evidence>
<dbReference type="PROSITE" id="PS50165">
    <property type="entry name" value="UVRC"/>
    <property type="match status" value="1"/>
</dbReference>
<dbReference type="Pfam" id="PF14520">
    <property type="entry name" value="HHH_5"/>
    <property type="match status" value="1"/>
</dbReference>
<dbReference type="InterPro" id="IPR004791">
    <property type="entry name" value="UvrC"/>
</dbReference>
<dbReference type="HAMAP" id="MF_00203">
    <property type="entry name" value="UvrC"/>
    <property type="match status" value="1"/>
</dbReference>
<evidence type="ECO:0000259" key="8">
    <source>
        <dbReference type="PROSITE" id="PS50164"/>
    </source>
</evidence>
<dbReference type="SUPFAM" id="SSF46600">
    <property type="entry name" value="C-terminal UvrC-binding domain of UvrB"/>
    <property type="match status" value="1"/>
</dbReference>
<evidence type="ECO:0000259" key="7">
    <source>
        <dbReference type="PROSITE" id="PS50151"/>
    </source>
</evidence>
<keyword evidence="2 6" id="KW-0227">DNA damage</keyword>
<dbReference type="PANTHER" id="PTHR30562:SF1">
    <property type="entry name" value="UVRABC SYSTEM PROTEIN C"/>
    <property type="match status" value="1"/>
</dbReference>
<evidence type="ECO:0000256" key="4">
    <source>
        <dbReference type="ARBA" id="ARBA00022881"/>
    </source>
</evidence>
<dbReference type="CDD" id="cd10434">
    <property type="entry name" value="GIY-YIG_UvrC_Cho"/>
    <property type="match status" value="1"/>
</dbReference>
<dbReference type="Gene3D" id="1.10.150.20">
    <property type="entry name" value="5' to 3' exonuclease, C-terminal subdomain"/>
    <property type="match status" value="1"/>
</dbReference>
<dbReference type="SMART" id="SM00465">
    <property type="entry name" value="GIYc"/>
    <property type="match status" value="1"/>
</dbReference>
<dbReference type="NCBIfam" id="NF001824">
    <property type="entry name" value="PRK00558.1-5"/>
    <property type="match status" value="1"/>
</dbReference>
<accession>A0A212T0U6</accession>
<evidence type="ECO:0000259" key="9">
    <source>
        <dbReference type="PROSITE" id="PS50165"/>
    </source>
</evidence>
<dbReference type="Pfam" id="PF02151">
    <property type="entry name" value="UVR"/>
    <property type="match status" value="1"/>
</dbReference>
<sequence length="640" mass="71447">MADPASYRPRPGEIPTSPGVYRFRDAHGRVIYVGKAKSLRSRLSSYFQNPQQLHPRTRQMVRTGASVEWTVVNTEVEALQLEYAWIKEFDPRFNVKYRDDKSYPYLAITWSEEIPRAMVMRGAKRRGNRYFGPYAQAWAIRETLDLATRVFPVRTCSKGVYQRAKAADRPCLLGYIDKCSAPCVGRISPEEHRQLVDDFCRFLAGDGGRMLRGLRRRMEQAAQELDFESAARLRDDIAALEKVMEKSAVVFDESVDADVLGVADDELEAAVQVFHVRGGRIRGQRGWVLEKEDHPTDEALAHLVRQFYGDDPADLPREVLLSAEPAQAELLADWLSGLAGRRVQVRVPERGDKATLVRTVVRNAEESLARHKLSRAGDLTTRSRALAELEEALALAEAPLRIECYDISHTQGENSVGSMVVFEDGLPRSSEYRRFIIREPADDTRAMSEVLTRRFRHGRGRPQGDELAGDVPADRGSERFAYPPQLVVVDGGLPQVRAARTALDAAGAGDVPVVGLAKRLEELWLPDDEYPVVLPRTSDALFLLQRLRDEAHRFAITFHRKRRSKAMTASALDTVPGLGPARRAALLEQFGTVRAIRAASPEELAAVKGIGPRLAAVVHEHLRSEEPAPAVNVTTGEVLD</sequence>
<comment type="subcellular location">
    <subcellularLocation>
        <location evidence="6">Cytoplasm</location>
    </subcellularLocation>
</comment>
<dbReference type="EMBL" id="FYEZ01000001">
    <property type="protein sequence ID" value="SNC59461.1"/>
    <property type="molecule type" value="Genomic_DNA"/>
</dbReference>
<dbReference type="InterPro" id="IPR010994">
    <property type="entry name" value="RuvA_2-like"/>
</dbReference>
<dbReference type="InterPro" id="IPR003583">
    <property type="entry name" value="Hlx-hairpin-Hlx_DNA-bd_motif"/>
</dbReference>
<evidence type="ECO:0000313" key="10">
    <source>
        <dbReference type="EMBL" id="SNC59461.1"/>
    </source>
</evidence>
<dbReference type="GO" id="GO:0005737">
    <property type="term" value="C:cytoplasm"/>
    <property type="evidence" value="ECO:0007669"/>
    <property type="project" value="UniProtKB-SubCell"/>
</dbReference>
<feature type="domain" description="GIY-YIG" evidence="8">
    <location>
        <begin position="16"/>
        <end position="95"/>
    </location>
</feature>
<dbReference type="SUPFAM" id="SSF82771">
    <property type="entry name" value="GIY-YIG endonuclease"/>
    <property type="match status" value="1"/>
</dbReference>
<keyword evidence="3 6" id="KW-0228">DNA excision</keyword>
<evidence type="ECO:0000256" key="6">
    <source>
        <dbReference type="HAMAP-Rule" id="MF_00203"/>
    </source>
</evidence>
<dbReference type="GO" id="GO:0009380">
    <property type="term" value="C:excinuclease repair complex"/>
    <property type="evidence" value="ECO:0007669"/>
    <property type="project" value="InterPro"/>
</dbReference>
<evidence type="ECO:0000256" key="1">
    <source>
        <dbReference type="ARBA" id="ARBA00022490"/>
    </source>
</evidence>
<gene>
    <name evidence="6" type="primary">uvrC</name>
    <name evidence="10" type="ORF">SAMN05445756_0070</name>
</gene>
<dbReference type="GO" id="GO:0003677">
    <property type="term" value="F:DNA binding"/>
    <property type="evidence" value="ECO:0007669"/>
    <property type="project" value="UniProtKB-UniRule"/>
</dbReference>
<dbReference type="Gene3D" id="3.40.1440.10">
    <property type="entry name" value="GIY-YIG endonuclease"/>
    <property type="match status" value="1"/>
</dbReference>
<dbReference type="PROSITE" id="PS50151">
    <property type="entry name" value="UVR"/>
    <property type="match status" value="1"/>
</dbReference>
<dbReference type="Gene3D" id="3.30.420.340">
    <property type="entry name" value="UvrC, RNAse H endonuclease domain"/>
    <property type="match status" value="1"/>
</dbReference>
<keyword evidence="11" id="KW-1185">Reference proteome</keyword>
<keyword evidence="4 6" id="KW-0267">Excision nuclease</keyword>
<keyword evidence="5 6" id="KW-0234">DNA repair</keyword>
<keyword evidence="6" id="KW-0742">SOS response</keyword>
<comment type="function">
    <text evidence="6">The UvrABC repair system catalyzes the recognition and processing of DNA lesions. UvrC both incises the 5' and 3' sides of the lesion. The N-terminal half is responsible for the 3' incision and the C-terminal half is responsible for the 5' incision.</text>
</comment>
<dbReference type="SMART" id="SM00278">
    <property type="entry name" value="HhH1"/>
    <property type="match status" value="2"/>
</dbReference>
<keyword evidence="1 6" id="KW-0963">Cytoplasm</keyword>
<dbReference type="NCBIfam" id="TIGR00194">
    <property type="entry name" value="uvrC"/>
    <property type="match status" value="1"/>
</dbReference>
<dbReference type="InterPro" id="IPR035901">
    <property type="entry name" value="GIY-YIG_endonuc_sf"/>
</dbReference>
<evidence type="ECO:0000256" key="3">
    <source>
        <dbReference type="ARBA" id="ARBA00022769"/>
    </source>
</evidence>
<dbReference type="AlphaFoldDB" id="A0A212T0U6"/>
<dbReference type="GO" id="GO:0006289">
    <property type="term" value="P:nucleotide-excision repair"/>
    <property type="evidence" value="ECO:0007669"/>
    <property type="project" value="UniProtKB-UniRule"/>
</dbReference>
<dbReference type="SUPFAM" id="SSF47781">
    <property type="entry name" value="RuvA domain 2-like"/>
    <property type="match status" value="1"/>
</dbReference>
<dbReference type="InterPro" id="IPR036876">
    <property type="entry name" value="UVR_dom_sf"/>
</dbReference>
<dbReference type="RefSeq" id="WP_088817132.1">
    <property type="nucleotide sequence ID" value="NZ_FYEZ01000001.1"/>
</dbReference>
<dbReference type="Pfam" id="PF01541">
    <property type="entry name" value="GIY-YIG"/>
    <property type="match status" value="1"/>
</dbReference>
<reference evidence="10 11" key="1">
    <citation type="submission" date="2017-06" db="EMBL/GenBank/DDBJ databases">
        <authorList>
            <person name="Kim H.J."/>
            <person name="Triplett B.A."/>
        </authorList>
    </citation>
    <scope>NUCLEOTIDE SEQUENCE [LARGE SCALE GENOMIC DNA]</scope>
    <source>
        <strain evidence="10 11">DSM 22179</strain>
    </source>
</reference>
<feature type="domain" description="UVR" evidence="7">
    <location>
        <begin position="208"/>
        <end position="243"/>
    </location>
</feature>
<dbReference type="InterPro" id="IPR000305">
    <property type="entry name" value="GIY-YIG_endonuc"/>
</dbReference>
<dbReference type="GO" id="GO:0009432">
    <property type="term" value="P:SOS response"/>
    <property type="evidence" value="ECO:0007669"/>
    <property type="project" value="UniProtKB-UniRule"/>
</dbReference>
<dbReference type="Proteomes" id="UP000198122">
    <property type="component" value="Unassembled WGS sequence"/>
</dbReference>
<dbReference type="Gene3D" id="4.10.860.10">
    <property type="entry name" value="UVR domain"/>
    <property type="match status" value="1"/>
</dbReference>
<feature type="domain" description="UvrC family homology region profile" evidence="9">
    <location>
        <begin position="259"/>
        <end position="503"/>
    </location>
</feature>
<dbReference type="FunFam" id="3.40.1440.10:FF:000001">
    <property type="entry name" value="UvrABC system protein C"/>
    <property type="match status" value="1"/>
</dbReference>
<comment type="subunit">
    <text evidence="6">Interacts with UvrB in an incision complex.</text>
</comment>
<evidence type="ECO:0000313" key="11">
    <source>
        <dbReference type="Proteomes" id="UP000198122"/>
    </source>
</evidence>
<dbReference type="InterPro" id="IPR050066">
    <property type="entry name" value="UvrABC_protein_C"/>
</dbReference>
<dbReference type="InterPro" id="IPR047296">
    <property type="entry name" value="GIY-YIG_UvrC_Cho"/>
</dbReference>
<dbReference type="Pfam" id="PF22920">
    <property type="entry name" value="UvrC_RNaseH"/>
    <property type="match status" value="1"/>
</dbReference>
<evidence type="ECO:0000256" key="2">
    <source>
        <dbReference type="ARBA" id="ARBA00022763"/>
    </source>
</evidence>